<sequence length="277" mass="30970">MPELLDLISLFPVVSVLVPHLGLGDVLNLSRVNSEYRAVLHGFALPSPPISPRESTSGTKRIRPEIRIGEHQTLYWKAIKRSGQLVCSEPTHSRGPTPRLCTYCSLPVCEACIVKESFRQSTSAYKSRTRPFCIDCWLTGTPHEGRRPSTQPRSTPYDFTPVPGDYCTCTAKDGWVCSKCREIQVRTGQEPILTCIGEGCTAAPGKDSDRRRICLWCHLPLFARPSMDQWREGYGERHALSEYSQPGELPSASETEEEEEEAEETEENDDVVVRGGD</sequence>
<evidence type="ECO:0000256" key="1">
    <source>
        <dbReference type="SAM" id="MobiDB-lite"/>
    </source>
</evidence>
<evidence type="ECO:0000313" key="2">
    <source>
        <dbReference type="EMBL" id="PGH17199.1"/>
    </source>
</evidence>
<accession>A0A2B7Y7X1</accession>
<feature type="region of interest" description="Disordered" evidence="1">
    <location>
        <begin position="238"/>
        <end position="277"/>
    </location>
</feature>
<organism evidence="2 3">
    <name type="scientific">Helicocarpus griseus UAMH5409</name>
    <dbReference type="NCBI Taxonomy" id="1447875"/>
    <lineage>
        <taxon>Eukaryota</taxon>
        <taxon>Fungi</taxon>
        <taxon>Dikarya</taxon>
        <taxon>Ascomycota</taxon>
        <taxon>Pezizomycotina</taxon>
        <taxon>Eurotiomycetes</taxon>
        <taxon>Eurotiomycetidae</taxon>
        <taxon>Onygenales</taxon>
        <taxon>Ajellomycetaceae</taxon>
        <taxon>Helicocarpus</taxon>
    </lineage>
</organism>
<dbReference type="OrthoDB" id="5290791at2759"/>
<dbReference type="AlphaFoldDB" id="A0A2B7Y7X1"/>
<comment type="caution">
    <text evidence="2">The sequence shown here is derived from an EMBL/GenBank/DDBJ whole genome shotgun (WGS) entry which is preliminary data.</text>
</comment>
<feature type="compositionally biased region" description="Acidic residues" evidence="1">
    <location>
        <begin position="254"/>
        <end position="270"/>
    </location>
</feature>
<dbReference type="Proteomes" id="UP000223968">
    <property type="component" value="Unassembled WGS sequence"/>
</dbReference>
<name>A0A2B7Y7X1_9EURO</name>
<protein>
    <recommendedName>
        <fullName evidence="4">F-box domain-containing protein</fullName>
    </recommendedName>
</protein>
<gene>
    <name evidence="2" type="ORF">AJ79_01337</name>
</gene>
<evidence type="ECO:0000313" key="3">
    <source>
        <dbReference type="Proteomes" id="UP000223968"/>
    </source>
</evidence>
<keyword evidence="3" id="KW-1185">Reference proteome</keyword>
<proteinExistence type="predicted"/>
<evidence type="ECO:0008006" key="4">
    <source>
        <dbReference type="Google" id="ProtNLM"/>
    </source>
</evidence>
<reference evidence="2 3" key="1">
    <citation type="submission" date="2017-10" db="EMBL/GenBank/DDBJ databases">
        <title>Comparative genomics in systemic dimorphic fungi from Ajellomycetaceae.</title>
        <authorList>
            <person name="Munoz J.F."/>
            <person name="Mcewen J.G."/>
            <person name="Clay O.K."/>
            <person name="Cuomo C.A."/>
        </authorList>
    </citation>
    <scope>NUCLEOTIDE SEQUENCE [LARGE SCALE GENOMIC DNA]</scope>
    <source>
        <strain evidence="2 3">UAMH5409</strain>
    </source>
</reference>
<dbReference type="EMBL" id="PDNB01000012">
    <property type="protein sequence ID" value="PGH17199.1"/>
    <property type="molecule type" value="Genomic_DNA"/>
</dbReference>